<comment type="caution">
    <text evidence="1">The sequence shown here is derived from an EMBL/GenBank/DDBJ whole genome shotgun (WGS) entry which is preliminary data.</text>
</comment>
<name>A0A9W8ZH36_9PLEO</name>
<evidence type="ECO:0000313" key="2">
    <source>
        <dbReference type="Proteomes" id="UP001140510"/>
    </source>
</evidence>
<dbReference type="AlphaFoldDB" id="A0A9W8ZH36"/>
<gene>
    <name evidence="1" type="ORF">N0V91_003218</name>
</gene>
<sequence>MSHFLQLLPELRNQIFGYVLDLHGSFHDGQELNVTVTHHSAHYRLLGVLVLIDYDEKNPIVTEHRARELEKLNRLNYVNEQLYAETTTFALEYNKHKLEIEQTWSEETAPVLQLCTWIDSVDIKELHTLNKLVISTSGRRYLSDAEPIEIPETIETIETMRELHRMMKACPNITVVTTTANLSLTYGSRVRDEMI</sequence>
<protein>
    <submittedName>
        <fullName evidence="1">Uncharacterized protein</fullName>
    </submittedName>
</protein>
<evidence type="ECO:0000313" key="1">
    <source>
        <dbReference type="EMBL" id="KAJ4408566.1"/>
    </source>
</evidence>
<reference evidence="1" key="1">
    <citation type="submission" date="2022-10" db="EMBL/GenBank/DDBJ databases">
        <title>Tapping the CABI collections for fungal endophytes: first genome assemblies for Collariella, Neodidymelliopsis, Ascochyta clinopodiicola, Didymella pomorum, Didymosphaeria variabile, Neocosmospora piperis and Neocucurbitaria cava.</title>
        <authorList>
            <person name="Hill R."/>
        </authorList>
    </citation>
    <scope>NUCLEOTIDE SEQUENCE</scope>
    <source>
        <strain evidence="1">IMI 355091</strain>
    </source>
</reference>
<dbReference type="Proteomes" id="UP001140510">
    <property type="component" value="Unassembled WGS sequence"/>
</dbReference>
<dbReference type="OrthoDB" id="4790878at2759"/>
<dbReference type="EMBL" id="JAPEVA010000015">
    <property type="protein sequence ID" value="KAJ4408566.1"/>
    <property type="molecule type" value="Genomic_DNA"/>
</dbReference>
<keyword evidence="2" id="KW-1185">Reference proteome</keyword>
<accession>A0A9W8ZH36</accession>
<proteinExistence type="predicted"/>
<organism evidence="1 2">
    <name type="scientific">Didymella pomorum</name>
    <dbReference type="NCBI Taxonomy" id="749634"/>
    <lineage>
        <taxon>Eukaryota</taxon>
        <taxon>Fungi</taxon>
        <taxon>Dikarya</taxon>
        <taxon>Ascomycota</taxon>
        <taxon>Pezizomycotina</taxon>
        <taxon>Dothideomycetes</taxon>
        <taxon>Pleosporomycetidae</taxon>
        <taxon>Pleosporales</taxon>
        <taxon>Pleosporineae</taxon>
        <taxon>Didymellaceae</taxon>
        <taxon>Didymella</taxon>
    </lineage>
</organism>